<feature type="signal peptide" evidence="3">
    <location>
        <begin position="1"/>
        <end position="22"/>
    </location>
</feature>
<organism evidence="5 6">
    <name type="scientific">Geomobilimonas luticola</name>
    <dbReference type="NCBI Taxonomy" id="1114878"/>
    <lineage>
        <taxon>Bacteria</taxon>
        <taxon>Pseudomonadati</taxon>
        <taxon>Thermodesulfobacteriota</taxon>
        <taxon>Desulfuromonadia</taxon>
        <taxon>Geobacterales</taxon>
        <taxon>Geobacteraceae</taxon>
        <taxon>Geomobilimonas</taxon>
    </lineage>
</organism>
<dbReference type="PANTHER" id="PTHR30483:SF38">
    <property type="entry name" value="BLR7848 PROTEIN"/>
    <property type="match status" value="1"/>
</dbReference>
<evidence type="ECO:0000256" key="2">
    <source>
        <dbReference type="ARBA" id="ARBA00022729"/>
    </source>
</evidence>
<dbReference type="InterPro" id="IPR028081">
    <property type="entry name" value="Leu-bd"/>
</dbReference>
<gene>
    <name evidence="5" type="ORF">KI810_10330</name>
</gene>
<dbReference type="EMBL" id="JAHCVK010000003">
    <property type="protein sequence ID" value="MBT0653452.1"/>
    <property type="molecule type" value="Genomic_DNA"/>
</dbReference>
<evidence type="ECO:0000259" key="4">
    <source>
        <dbReference type="Pfam" id="PF13458"/>
    </source>
</evidence>
<dbReference type="Pfam" id="PF13458">
    <property type="entry name" value="Peripla_BP_6"/>
    <property type="match status" value="1"/>
</dbReference>
<feature type="domain" description="Leucine-binding protein" evidence="4">
    <location>
        <begin position="24"/>
        <end position="360"/>
    </location>
</feature>
<proteinExistence type="inferred from homology"/>
<evidence type="ECO:0000256" key="1">
    <source>
        <dbReference type="ARBA" id="ARBA00010062"/>
    </source>
</evidence>
<evidence type="ECO:0000313" key="6">
    <source>
        <dbReference type="Proteomes" id="UP000756860"/>
    </source>
</evidence>
<comment type="similarity">
    <text evidence="1">Belongs to the leucine-binding protein family.</text>
</comment>
<dbReference type="RefSeq" id="WP_214175447.1">
    <property type="nucleotide sequence ID" value="NZ_JAHCVK010000003.1"/>
</dbReference>
<dbReference type="SUPFAM" id="SSF53822">
    <property type="entry name" value="Periplasmic binding protein-like I"/>
    <property type="match status" value="1"/>
</dbReference>
<dbReference type="InterPro" id="IPR028082">
    <property type="entry name" value="Peripla_BP_I"/>
</dbReference>
<name>A0ABS5SDL0_9BACT</name>
<accession>A0ABS5SDL0</accession>
<dbReference type="PANTHER" id="PTHR30483">
    <property type="entry name" value="LEUCINE-SPECIFIC-BINDING PROTEIN"/>
    <property type="match status" value="1"/>
</dbReference>
<feature type="chain" id="PRO_5046783250" evidence="3">
    <location>
        <begin position="23"/>
        <end position="383"/>
    </location>
</feature>
<comment type="caution">
    <text evidence="5">The sequence shown here is derived from an EMBL/GenBank/DDBJ whole genome shotgun (WGS) entry which is preliminary data.</text>
</comment>
<keyword evidence="6" id="KW-1185">Reference proteome</keyword>
<dbReference type="Gene3D" id="3.40.50.2300">
    <property type="match status" value="2"/>
</dbReference>
<protein>
    <submittedName>
        <fullName evidence="5">ABC transporter substrate-binding protein</fullName>
    </submittedName>
</protein>
<dbReference type="Proteomes" id="UP000756860">
    <property type="component" value="Unassembled WGS sequence"/>
</dbReference>
<reference evidence="5 6" key="1">
    <citation type="submission" date="2021-05" db="EMBL/GenBank/DDBJ databases">
        <title>The draft genome of Geobacter luticola JCM 17780.</title>
        <authorList>
            <person name="Xu Z."/>
            <person name="Masuda Y."/>
            <person name="Itoh H."/>
            <person name="Senoo K."/>
        </authorList>
    </citation>
    <scope>NUCLEOTIDE SEQUENCE [LARGE SCALE GENOMIC DNA]</scope>
    <source>
        <strain evidence="5 6">JCM 17780</strain>
    </source>
</reference>
<sequence>MKKWTAALSMFAVITSATAAMADITIGVTIATTGPAASLGIPEKNGLEFAPKTIAGQKVKFVVYDDASDTTTAVQNTKRLISESNVDLIIGPSTTPNALAMVDLATEAKTPMISLASGKPIVVPIEKRKWIFKMTANDEIAVGAMVNHMVKSGVKTVAAIATDDPYGEAKIKPFNELTAKHGIKVLMIEKFKKTDTSATAQILKIMSAKPDAVFVVAAGTPSAMPHTALFERGYKGKVYQSDGAANSDFLRVGGKALEGGLVSASPVLVAEQLPKGYPNREEALKFAKAYESKFGPRSTFGSHMWDALKLVETAVPKALKKGKPGTVEFREALRDAIETAHVKGAYAVFNFSPTDHSGVDVTGIAMLKIVNGKWKLEDYAKFK</sequence>
<evidence type="ECO:0000313" key="5">
    <source>
        <dbReference type="EMBL" id="MBT0653452.1"/>
    </source>
</evidence>
<keyword evidence="2 3" id="KW-0732">Signal</keyword>
<evidence type="ECO:0000256" key="3">
    <source>
        <dbReference type="SAM" id="SignalP"/>
    </source>
</evidence>
<dbReference type="InterPro" id="IPR051010">
    <property type="entry name" value="BCAA_transport"/>
</dbReference>
<dbReference type="CDD" id="cd06333">
    <property type="entry name" value="PBP1_ABC_RPA1789-like"/>
    <property type="match status" value="1"/>
</dbReference>